<dbReference type="Proteomes" id="UP001054945">
    <property type="component" value="Unassembled WGS sequence"/>
</dbReference>
<keyword evidence="1" id="KW-1133">Transmembrane helix</keyword>
<proteinExistence type="predicted"/>
<reference evidence="2 3" key="1">
    <citation type="submission" date="2021-06" db="EMBL/GenBank/DDBJ databases">
        <title>Caerostris extrusa draft genome.</title>
        <authorList>
            <person name="Kono N."/>
            <person name="Arakawa K."/>
        </authorList>
    </citation>
    <scope>NUCLEOTIDE SEQUENCE [LARGE SCALE GENOMIC DNA]</scope>
</reference>
<evidence type="ECO:0000313" key="2">
    <source>
        <dbReference type="EMBL" id="GIY71065.1"/>
    </source>
</evidence>
<accession>A0AAV4VL61</accession>
<comment type="caution">
    <text evidence="2">The sequence shown here is derived from an EMBL/GenBank/DDBJ whole genome shotgun (WGS) entry which is preliminary data.</text>
</comment>
<protein>
    <submittedName>
        <fullName evidence="2">Uncharacterized protein</fullName>
    </submittedName>
</protein>
<evidence type="ECO:0000256" key="1">
    <source>
        <dbReference type="SAM" id="Phobius"/>
    </source>
</evidence>
<evidence type="ECO:0000313" key="3">
    <source>
        <dbReference type="Proteomes" id="UP001054945"/>
    </source>
</evidence>
<sequence>MTCPNLVGLFFKWEDLSFYKSTGLASCSWAIRGRQLYGYLEACRISTVACLNGKQMARWFFLVCFSSMAIFFFGLFSVGF</sequence>
<dbReference type="EMBL" id="BPLR01014751">
    <property type="protein sequence ID" value="GIY71065.1"/>
    <property type="molecule type" value="Genomic_DNA"/>
</dbReference>
<feature type="transmembrane region" description="Helical" evidence="1">
    <location>
        <begin position="59"/>
        <end position="78"/>
    </location>
</feature>
<keyword evidence="1" id="KW-0472">Membrane</keyword>
<dbReference type="AlphaFoldDB" id="A0AAV4VL61"/>
<gene>
    <name evidence="2" type="ORF">CEXT_3041</name>
</gene>
<name>A0AAV4VL61_CAEEX</name>
<organism evidence="2 3">
    <name type="scientific">Caerostris extrusa</name>
    <name type="common">Bark spider</name>
    <name type="synonym">Caerostris bankana</name>
    <dbReference type="NCBI Taxonomy" id="172846"/>
    <lineage>
        <taxon>Eukaryota</taxon>
        <taxon>Metazoa</taxon>
        <taxon>Ecdysozoa</taxon>
        <taxon>Arthropoda</taxon>
        <taxon>Chelicerata</taxon>
        <taxon>Arachnida</taxon>
        <taxon>Araneae</taxon>
        <taxon>Araneomorphae</taxon>
        <taxon>Entelegynae</taxon>
        <taxon>Araneoidea</taxon>
        <taxon>Araneidae</taxon>
        <taxon>Caerostris</taxon>
    </lineage>
</organism>
<keyword evidence="3" id="KW-1185">Reference proteome</keyword>
<keyword evidence="1" id="KW-0812">Transmembrane</keyword>